<evidence type="ECO:0000313" key="3">
    <source>
        <dbReference type="Proteomes" id="UP000183287"/>
    </source>
</evidence>
<feature type="transmembrane region" description="Helical" evidence="1">
    <location>
        <begin position="34"/>
        <end position="53"/>
    </location>
</feature>
<evidence type="ECO:0000256" key="1">
    <source>
        <dbReference type="SAM" id="Phobius"/>
    </source>
</evidence>
<evidence type="ECO:0000313" key="2">
    <source>
        <dbReference type="EMBL" id="SFM82946.1"/>
    </source>
</evidence>
<dbReference type="OrthoDB" id="8547857at2"/>
<organism evidence="2 3">
    <name type="scientific">Nitrosomonas communis</name>
    <dbReference type="NCBI Taxonomy" id="44574"/>
    <lineage>
        <taxon>Bacteria</taxon>
        <taxon>Pseudomonadati</taxon>
        <taxon>Pseudomonadota</taxon>
        <taxon>Betaproteobacteria</taxon>
        <taxon>Nitrosomonadales</taxon>
        <taxon>Nitrosomonadaceae</taxon>
        <taxon>Nitrosomonas</taxon>
    </lineage>
</organism>
<dbReference type="AlphaFoldDB" id="A0A1I4U1M6"/>
<keyword evidence="1" id="KW-0472">Membrane</keyword>
<keyword evidence="1" id="KW-0812">Transmembrane</keyword>
<name>A0A1I4U1M6_9PROT</name>
<reference evidence="3" key="1">
    <citation type="submission" date="2016-10" db="EMBL/GenBank/DDBJ databases">
        <authorList>
            <person name="Varghese N."/>
            <person name="Submissions S."/>
        </authorList>
    </citation>
    <scope>NUCLEOTIDE SEQUENCE [LARGE SCALE GENOMIC DNA]</scope>
    <source>
        <strain evidence="3">Nm44</strain>
    </source>
</reference>
<protein>
    <submittedName>
        <fullName evidence="2">Uncharacterized protein</fullName>
    </submittedName>
</protein>
<gene>
    <name evidence="2" type="ORF">SAMN05421863_10587</name>
</gene>
<accession>A0A1I4U1M6</accession>
<keyword evidence="3" id="KW-1185">Reference proteome</keyword>
<feature type="transmembrane region" description="Helical" evidence="1">
    <location>
        <begin position="6"/>
        <end position="27"/>
    </location>
</feature>
<dbReference type="Proteomes" id="UP000183287">
    <property type="component" value="Unassembled WGS sequence"/>
</dbReference>
<proteinExistence type="predicted"/>
<feature type="transmembrane region" description="Helical" evidence="1">
    <location>
        <begin position="59"/>
        <end position="77"/>
    </location>
</feature>
<dbReference type="EMBL" id="FOUB01000058">
    <property type="protein sequence ID" value="SFM82946.1"/>
    <property type="molecule type" value="Genomic_DNA"/>
</dbReference>
<keyword evidence="1" id="KW-1133">Transmembrane helix</keyword>
<sequence length="92" mass="10440">MEFLLVKFVLIVLAMAFANACGALYFINLEKKKANTAAFWSAMIILANAFTITNYVEDNIYIAAAFIGTYLGTFGTLKWKQKKKRNQDLINY</sequence>